<comment type="caution">
    <text evidence="1">The sequence shown here is derived from an EMBL/GenBank/DDBJ whole genome shotgun (WGS) entry which is preliminary data.</text>
</comment>
<reference evidence="1 2" key="1">
    <citation type="submission" date="2019-02" db="EMBL/GenBank/DDBJ databases">
        <title>Genome sequencing of the rare red list fungi Bondarzewia mesenterica.</title>
        <authorList>
            <person name="Buettner E."/>
            <person name="Kellner H."/>
        </authorList>
    </citation>
    <scope>NUCLEOTIDE SEQUENCE [LARGE SCALE GENOMIC DNA]</scope>
    <source>
        <strain evidence="1 2">DSM 108281</strain>
    </source>
</reference>
<name>A0A4S4LR10_9AGAM</name>
<evidence type="ECO:0000313" key="2">
    <source>
        <dbReference type="Proteomes" id="UP000310158"/>
    </source>
</evidence>
<keyword evidence="2" id="KW-1185">Reference proteome</keyword>
<protein>
    <submittedName>
        <fullName evidence="1">Uncharacterized protein</fullName>
    </submittedName>
</protein>
<dbReference type="Proteomes" id="UP000310158">
    <property type="component" value="Unassembled WGS sequence"/>
</dbReference>
<organism evidence="1 2">
    <name type="scientific">Bondarzewia mesenterica</name>
    <dbReference type="NCBI Taxonomy" id="1095465"/>
    <lineage>
        <taxon>Eukaryota</taxon>
        <taxon>Fungi</taxon>
        <taxon>Dikarya</taxon>
        <taxon>Basidiomycota</taxon>
        <taxon>Agaricomycotina</taxon>
        <taxon>Agaricomycetes</taxon>
        <taxon>Russulales</taxon>
        <taxon>Bondarzewiaceae</taxon>
        <taxon>Bondarzewia</taxon>
    </lineage>
</organism>
<accession>A0A4S4LR10</accession>
<evidence type="ECO:0000313" key="1">
    <source>
        <dbReference type="EMBL" id="THH12560.1"/>
    </source>
</evidence>
<gene>
    <name evidence="1" type="ORF">EW146_g7583</name>
</gene>
<sequence>METFFQEVAEEPMPMLYICLQSLASLETTDQNIFNAPDMSGTLVIIGSHALDVRELGKVTIELIAEIEKKMNGLLFHSDVFTVPNDKIIHDEPRKHASEYGFMNDLQNSWKHGPTVLEYILSSPSLSAQFAYQDQVDKVVWLPSACQKYAQKIHDLQMLLLIAMIISYGDFTQNVFHLFGLFILHSSFNKTSHAMQHNRFMIKISLSMFQQFMAFITSCNEDMFTSAQLVTSTVHDQLSHTGETDCNHYGSDEQLPLGLDRSTFISTARVSGTIHLLFGHELEPHVATPAQDPYAATATVASITEGMRIAVKQSQTSDMCFISGEPSHPACSHDTLIAYSTASDAIINIVIQTKSSAPPSESHLYPLWFLYKYTLFSHFPIADLIQGLMKAPKPTPTSSALTGDEPSSPALNASMLKCLSSDKHAGLLEFLNMDANSAHPHPHPLLAALNMTPFQDAQLPIAPPSLTSL</sequence>
<dbReference type="EMBL" id="SGPL01000448">
    <property type="protein sequence ID" value="THH12560.1"/>
    <property type="molecule type" value="Genomic_DNA"/>
</dbReference>
<dbReference type="AlphaFoldDB" id="A0A4S4LR10"/>
<proteinExistence type="predicted"/>